<dbReference type="Proteomes" id="UP001172082">
    <property type="component" value="Unassembled WGS sequence"/>
</dbReference>
<dbReference type="RefSeq" id="WP_346751527.1">
    <property type="nucleotide sequence ID" value="NZ_JAUJEA010000003.1"/>
</dbReference>
<dbReference type="NCBIfam" id="TIGR04131">
    <property type="entry name" value="Bac_Flav_CTERM"/>
    <property type="match status" value="1"/>
</dbReference>
<name>A0ABT8KP71_9BACT</name>
<protein>
    <submittedName>
        <fullName evidence="1">Gliding motility-associated C-terminal domain-containing protein</fullName>
    </submittedName>
</protein>
<comment type="caution">
    <text evidence="1">The sequence shown here is derived from an EMBL/GenBank/DDBJ whole genome shotgun (WGS) entry which is preliminary data.</text>
</comment>
<keyword evidence="2" id="KW-1185">Reference proteome</keyword>
<organism evidence="1 2">
    <name type="scientific">Splendidivirga corallicola</name>
    <dbReference type="NCBI Taxonomy" id="3051826"/>
    <lineage>
        <taxon>Bacteria</taxon>
        <taxon>Pseudomonadati</taxon>
        <taxon>Bacteroidota</taxon>
        <taxon>Cytophagia</taxon>
        <taxon>Cytophagales</taxon>
        <taxon>Splendidivirgaceae</taxon>
        <taxon>Splendidivirga</taxon>
    </lineage>
</organism>
<proteinExistence type="predicted"/>
<dbReference type="Pfam" id="PF13585">
    <property type="entry name" value="CHU_C"/>
    <property type="match status" value="1"/>
</dbReference>
<evidence type="ECO:0000313" key="2">
    <source>
        <dbReference type="Proteomes" id="UP001172082"/>
    </source>
</evidence>
<gene>
    <name evidence="1" type="ORF">QQ008_09000</name>
</gene>
<dbReference type="InterPro" id="IPR026341">
    <property type="entry name" value="T9SS_type_B"/>
</dbReference>
<accession>A0ABT8KP71</accession>
<reference evidence="1" key="1">
    <citation type="submission" date="2023-06" db="EMBL/GenBank/DDBJ databases">
        <title>Genomic of Parafulvivirga corallium.</title>
        <authorList>
            <person name="Wang G."/>
        </authorList>
    </citation>
    <scope>NUCLEOTIDE SEQUENCE</scope>
    <source>
        <strain evidence="1">BMA10</strain>
    </source>
</reference>
<evidence type="ECO:0000313" key="1">
    <source>
        <dbReference type="EMBL" id="MDN5201498.1"/>
    </source>
</evidence>
<sequence>MKNFILITVLINLPLVGIAQIFDQITIDFEDVPMTGSVDGTLINNQFEEAFGLTFRLEDGGFPRLAEVGGIRTGFGSDYGNDQPSPGIDIGMFFLTDDGLVSGNNAPPIILEFDKAIDSINGQILDIDFDEIFIIQARDNNENIILEDTIRAGDIGTGDGKATLWGFKLPPCDSGAYSIRLEGKREQHPTGGFGLGLDNLNIFRSKPDLASLVRIEKSNTRCGENNGSITMLSLDNQRKFEFSLNNSSFGTGNLFTGLSSGTKQIVIRDQYKCMDTVEIEIEPSQKIGITDIIISNSAACKDNGSISITASGGKGELEYSIDNITYQKANSFNNLSGGSYNIFVRDEDGCQASERVDLISARQLKIEELNITQYHCTDQHLNIEIIASGGSGTIDYLIDGVEQFDNYITNLEAGEYRVSIRDSENCEFDTIIITSLKRCEVFIPKAFSPNNNGINDYFEILQDKDTDAFVEDFYIYNRWGELIYAKEDFWIRLHGDWWDGTFNGKKVPTGTYAYMIKIRYSDNTTKCYRDGVIVIY</sequence>
<dbReference type="EMBL" id="JAUJEA010000003">
    <property type="protein sequence ID" value="MDN5201498.1"/>
    <property type="molecule type" value="Genomic_DNA"/>
</dbReference>